<dbReference type="SUPFAM" id="SSF51395">
    <property type="entry name" value="FMN-linked oxidoreductases"/>
    <property type="match status" value="1"/>
</dbReference>
<dbReference type="InterPro" id="IPR051799">
    <property type="entry name" value="NADH_flavin_oxidoreductase"/>
</dbReference>
<organism evidence="4 5">
    <name type="scientific">Anaeramoeba flamelloides</name>
    <dbReference type="NCBI Taxonomy" id="1746091"/>
    <lineage>
        <taxon>Eukaryota</taxon>
        <taxon>Metamonada</taxon>
        <taxon>Anaeramoebidae</taxon>
        <taxon>Anaeramoeba</taxon>
    </lineage>
</organism>
<feature type="domain" description="NADH:flavin oxidoreductase/NADH oxidase N-terminal" evidence="3">
    <location>
        <begin position="6"/>
        <end position="343"/>
    </location>
</feature>
<evidence type="ECO:0000256" key="1">
    <source>
        <dbReference type="ARBA" id="ARBA00022630"/>
    </source>
</evidence>
<dbReference type="InterPro" id="IPR001155">
    <property type="entry name" value="OxRdtase_FMN_N"/>
</dbReference>
<evidence type="ECO:0000313" key="4">
    <source>
        <dbReference type="EMBL" id="KAJ6253698.1"/>
    </source>
</evidence>
<dbReference type="PANTHER" id="PTHR43656:SF2">
    <property type="entry name" value="BINDING OXIDOREDUCTASE, PUTATIVE (AFU_ORTHOLOGUE AFUA_2G08260)-RELATED"/>
    <property type="match status" value="1"/>
</dbReference>
<evidence type="ECO:0000259" key="3">
    <source>
        <dbReference type="Pfam" id="PF00724"/>
    </source>
</evidence>
<proteinExistence type="predicted"/>
<name>A0ABQ8ZA05_9EUKA</name>
<dbReference type="Pfam" id="PF00724">
    <property type="entry name" value="Oxidored_FMN"/>
    <property type="match status" value="1"/>
</dbReference>
<protein>
    <submittedName>
        <fullName evidence="4">Binding oxidoreductase</fullName>
    </submittedName>
</protein>
<comment type="caution">
    <text evidence="4">The sequence shown here is derived from an EMBL/GenBank/DDBJ whole genome shotgun (WGS) entry which is preliminary data.</text>
</comment>
<dbReference type="InterPro" id="IPR013785">
    <property type="entry name" value="Aldolase_TIM"/>
</dbReference>
<accession>A0ABQ8ZA05</accession>
<gene>
    <name evidence="4" type="ORF">M0813_13113</name>
</gene>
<dbReference type="Proteomes" id="UP001150062">
    <property type="component" value="Unassembled WGS sequence"/>
</dbReference>
<dbReference type="CDD" id="cd02803">
    <property type="entry name" value="OYE_like_FMN_family"/>
    <property type="match status" value="1"/>
</dbReference>
<sequence length="360" mass="40841">MTFQAFEPIQLGKNLKLKNRIVMPAMARWKCKSDCVPHEGYLKYYKRRAKHNVGLIISEGTHVDNTHSYAIHTGYEGRLTNEKQKKAFEGIVKAVHKYGGKFIPQLWHCGENATNPISVVSSSQRIKQMDRNDMDQVRDAFVNSAVLAKEAGCDGVEIHGANGYLLSNFMSKRNVRNDEYGGTIVNRMRFPLEVVRAVRQAVGEQFPILYRTSQWSVSNYNEIKWDNVEELKIWCDGLKEAGVDIIDVSTHKCYKLEFVGQGKQEESHTLAGWIKKLSGLPVIAVGGVSYTQTVAYNWGSSGKTSIENPERCLKLIEKGECDLLAVGRALIANYDWVDKVQRGDWEKLKPYSRKTLDELF</sequence>
<evidence type="ECO:0000256" key="2">
    <source>
        <dbReference type="ARBA" id="ARBA00023002"/>
    </source>
</evidence>
<dbReference type="EMBL" id="JAOAOG010000028">
    <property type="protein sequence ID" value="KAJ6253698.1"/>
    <property type="molecule type" value="Genomic_DNA"/>
</dbReference>
<keyword evidence="1" id="KW-0285">Flavoprotein</keyword>
<evidence type="ECO:0000313" key="5">
    <source>
        <dbReference type="Proteomes" id="UP001150062"/>
    </source>
</evidence>
<keyword evidence="2" id="KW-0560">Oxidoreductase</keyword>
<keyword evidence="5" id="KW-1185">Reference proteome</keyword>
<dbReference type="Gene3D" id="3.20.20.70">
    <property type="entry name" value="Aldolase class I"/>
    <property type="match status" value="1"/>
</dbReference>
<reference evidence="4" key="1">
    <citation type="submission" date="2022-08" db="EMBL/GenBank/DDBJ databases">
        <title>Novel sulfate-reducing endosymbionts in the free-living metamonad Anaeramoeba.</title>
        <authorList>
            <person name="Jerlstrom-Hultqvist J."/>
            <person name="Cepicka I."/>
            <person name="Gallot-Lavallee L."/>
            <person name="Salas-Leiva D."/>
            <person name="Curtis B.A."/>
            <person name="Zahonova K."/>
            <person name="Pipaliya S."/>
            <person name="Dacks J."/>
            <person name="Roger A.J."/>
        </authorList>
    </citation>
    <scope>NUCLEOTIDE SEQUENCE</scope>
    <source>
        <strain evidence="4">Schooner1</strain>
    </source>
</reference>
<dbReference type="PANTHER" id="PTHR43656">
    <property type="entry name" value="BINDING OXIDOREDUCTASE, PUTATIVE (AFU_ORTHOLOGUE AFUA_2G08260)-RELATED"/>
    <property type="match status" value="1"/>
</dbReference>